<protein>
    <recommendedName>
        <fullName evidence="4">Sulfotransferase family protein</fullName>
    </recommendedName>
</protein>
<dbReference type="PANTHER" id="PTHR42743">
    <property type="entry name" value="AMINO-ACID AMINOTRANSFERASE"/>
    <property type="match status" value="1"/>
</dbReference>
<reference evidence="2 3" key="1">
    <citation type="submission" date="2016-02" db="EMBL/GenBank/DDBJ databases">
        <title>Ulvibacter sp. LPB0005, isolated from Thais luteostoma.</title>
        <authorList>
            <person name="Shin S.-K."/>
            <person name="Yi H."/>
        </authorList>
    </citation>
    <scope>NUCLEOTIDE SEQUENCE [LARGE SCALE GENOMIC DNA]</scope>
    <source>
        <strain evidence="2 3">LPB0005</strain>
    </source>
</reference>
<name>A0A167IUV7_9FLAO</name>
<comment type="caution">
    <text evidence="2">The sequence shown here is derived from an EMBL/GenBank/DDBJ whole genome shotgun (WGS) entry which is preliminary data.</text>
</comment>
<accession>A0A167IUV7</accession>
<dbReference type="SUPFAM" id="SSF52540">
    <property type="entry name" value="P-loop containing nucleoside triphosphate hydrolases"/>
    <property type="match status" value="1"/>
</dbReference>
<dbReference type="EMBL" id="LRXL01000026">
    <property type="protein sequence ID" value="OAB80038.1"/>
    <property type="molecule type" value="Genomic_DNA"/>
</dbReference>
<dbReference type="AlphaFoldDB" id="A0A167IUV7"/>
<dbReference type="PANTHER" id="PTHR42743:SF11">
    <property type="entry name" value="AMINODEOXYCHORISMATE LYASE"/>
    <property type="match status" value="1"/>
</dbReference>
<evidence type="ECO:0000313" key="2">
    <source>
        <dbReference type="EMBL" id="OAB80038.1"/>
    </source>
</evidence>
<evidence type="ECO:0008006" key="4">
    <source>
        <dbReference type="Google" id="ProtNLM"/>
    </source>
</evidence>
<dbReference type="InterPro" id="IPR027417">
    <property type="entry name" value="P-loop_NTPase"/>
</dbReference>
<dbReference type="Pfam" id="PF19798">
    <property type="entry name" value="Sulfotransfer_5"/>
    <property type="match status" value="1"/>
</dbReference>
<dbReference type="GO" id="GO:0019752">
    <property type="term" value="P:carboxylic acid metabolic process"/>
    <property type="evidence" value="ECO:0007669"/>
    <property type="project" value="TreeGrafter"/>
</dbReference>
<dbReference type="Proteomes" id="UP000077013">
    <property type="component" value="Unassembled WGS sequence"/>
</dbReference>
<dbReference type="InterPro" id="IPR050571">
    <property type="entry name" value="Class-IV_PLP-Dep_Aminotrnsfr"/>
</dbReference>
<keyword evidence="3" id="KW-1185">Reference proteome</keyword>
<gene>
    <name evidence="2" type="ORF">ULVI_04675</name>
</gene>
<dbReference type="STRING" id="1763537.ULVI_04675"/>
<proteinExistence type="inferred from homology"/>
<organism evidence="2 3">
    <name type="scientific">Cochleicola gelatinilyticus</name>
    <dbReference type="NCBI Taxonomy" id="1763537"/>
    <lineage>
        <taxon>Bacteria</taxon>
        <taxon>Pseudomonadati</taxon>
        <taxon>Bacteroidota</taxon>
        <taxon>Flavobacteriia</taxon>
        <taxon>Flavobacteriales</taxon>
        <taxon>Flavobacteriaceae</taxon>
        <taxon>Cochleicola</taxon>
    </lineage>
</organism>
<sequence>MNIFILMKTINLISGPRNLSTAIMYSFAQRTDTIVLDEPFYGNYLKNASIAIQHPSQDRILETMELKEMNIIQAIEALSKEKNVFIKGMAHHYLSEKPDFILNWTNVILIRHPEKLIASFAKVIEHPTLNDIGIKKATELFLFLKNSGKQPLVIDSDELLKNPENYLKNLCAKLQMPFEAEMLQWKKGGIKEDGIWAKHWYGNVHNSTRFAVQESSSQPLPKHLEPLLLEALPFYQTLQSSILKNE</sequence>
<dbReference type="Gene3D" id="3.40.50.300">
    <property type="entry name" value="P-loop containing nucleotide triphosphate hydrolases"/>
    <property type="match status" value="1"/>
</dbReference>
<comment type="similarity">
    <text evidence="1">Belongs to the class-IV pyridoxal-phosphate-dependent aminotransferase family.</text>
</comment>
<evidence type="ECO:0000256" key="1">
    <source>
        <dbReference type="ARBA" id="ARBA00009320"/>
    </source>
</evidence>
<evidence type="ECO:0000313" key="3">
    <source>
        <dbReference type="Proteomes" id="UP000077013"/>
    </source>
</evidence>